<comment type="caution">
    <text evidence="1">The sequence shown here is derived from an EMBL/GenBank/DDBJ whole genome shotgun (WGS) entry which is preliminary data.</text>
</comment>
<reference evidence="1" key="1">
    <citation type="submission" date="2022-04" db="EMBL/GenBank/DDBJ databases">
        <title>A functionally conserved STORR gene fusion in Papaver species that diverged 16.8 million years ago.</title>
        <authorList>
            <person name="Catania T."/>
        </authorList>
    </citation>
    <scope>NUCLEOTIDE SEQUENCE</scope>
    <source>
        <strain evidence="1">S-188037</strain>
    </source>
</reference>
<evidence type="ECO:0000313" key="2">
    <source>
        <dbReference type="Proteomes" id="UP001202328"/>
    </source>
</evidence>
<evidence type="ECO:0000313" key="1">
    <source>
        <dbReference type="EMBL" id="KAI3915158.1"/>
    </source>
</evidence>
<protein>
    <submittedName>
        <fullName evidence="1">Uncharacterized protein</fullName>
    </submittedName>
</protein>
<accession>A0AAD4XI85</accession>
<keyword evidence="2" id="KW-1185">Reference proteome</keyword>
<feature type="non-terminal residue" evidence="1">
    <location>
        <position position="1"/>
    </location>
</feature>
<dbReference type="Proteomes" id="UP001202328">
    <property type="component" value="Unassembled WGS sequence"/>
</dbReference>
<organism evidence="1 2">
    <name type="scientific">Papaver atlanticum</name>
    <dbReference type="NCBI Taxonomy" id="357466"/>
    <lineage>
        <taxon>Eukaryota</taxon>
        <taxon>Viridiplantae</taxon>
        <taxon>Streptophyta</taxon>
        <taxon>Embryophyta</taxon>
        <taxon>Tracheophyta</taxon>
        <taxon>Spermatophyta</taxon>
        <taxon>Magnoliopsida</taxon>
        <taxon>Ranunculales</taxon>
        <taxon>Papaveraceae</taxon>
        <taxon>Papaveroideae</taxon>
        <taxon>Papaver</taxon>
    </lineage>
</organism>
<gene>
    <name evidence="1" type="ORF">MKW98_011503</name>
</gene>
<sequence length="59" mass="6860">GLTLLDDRLIQVIWLHKTDFMYDRQNLGKVKMVVPDKRLLLSAFSKENDVIGGSQEEVW</sequence>
<dbReference type="AlphaFoldDB" id="A0AAD4XI85"/>
<dbReference type="EMBL" id="JAJJMB010009172">
    <property type="protein sequence ID" value="KAI3915158.1"/>
    <property type="molecule type" value="Genomic_DNA"/>
</dbReference>
<proteinExistence type="predicted"/>
<name>A0AAD4XI85_9MAGN</name>